<dbReference type="Proteomes" id="UP000675881">
    <property type="component" value="Chromosome 13"/>
</dbReference>
<keyword evidence="2" id="KW-1185">Reference proteome</keyword>
<reference evidence="1" key="1">
    <citation type="submission" date="2021-02" db="EMBL/GenBank/DDBJ databases">
        <authorList>
            <person name="Bekaert M."/>
        </authorList>
    </citation>
    <scope>NUCLEOTIDE SEQUENCE</scope>
    <source>
        <strain evidence="1">IoA-00</strain>
    </source>
</reference>
<dbReference type="EMBL" id="HG994592">
    <property type="protein sequence ID" value="CAF2828151.1"/>
    <property type="molecule type" value="Genomic_DNA"/>
</dbReference>
<dbReference type="AlphaFoldDB" id="A0A7R8CNA5"/>
<accession>A0A7R8CNA5</accession>
<gene>
    <name evidence="1" type="ORF">LSAA_4206</name>
</gene>
<evidence type="ECO:0000313" key="2">
    <source>
        <dbReference type="Proteomes" id="UP000675881"/>
    </source>
</evidence>
<protein>
    <submittedName>
        <fullName evidence="1">(salmon louse) hypothetical protein</fullName>
    </submittedName>
</protein>
<sequence>MKDLEPPFGSDAINYFANDDKARIPVGLAAANLQAPILISLRYKVRLLRMYDPSTSFTHAFDLRNHFISESIKRKPILVLETIGGSGYKSKLVPNELSLFLMTLFLRITKCQQKKKEEALRNVKPLHCSVNLF</sequence>
<evidence type="ECO:0000313" key="1">
    <source>
        <dbReference type="EMBL" id="CAF2828151.1"/>
    </source>
</evidence>
<proteinExistence type="predicted"/>
<name>A0A7R8CNA5_LEPSM</name>
<organism evidence="1 2">
    <name type="scientific">Lepeophtheirus salmonis</name>
    <name type="common">Salmon louse</name>
    <name type="synonym">Caligus salmonis</name>
    <dbReference type="NCBI Taxonomy" id="72036"/>
    <lineage>
        <taxon>Eukaryota</taxon>
        <taxon>Metazoa</taxon>
        <taxon>Ecdysozoa</taxon>
        <taxon>Arthropoda</taxon>
        <taxon>Crustacea</taxon>
        <taxon>Multicrustacea</taxon>
        <taxon>Hexanauplia</taxon>
        <taxon>Copepoda</taxon>
        <taxon>Siphonostomatoida</taxon>
        <taxon>Caligidae</taxon>
        <taxon>Lepeophtheirus</taxon>
    </lineage>
</organism>